<dbReference type="SUPFAM" id="SSF48403">
    <property type="entry name" value="Ankyrin repeat"/>
    <property type="match status" value="1"/>
</dbReference>
<dbReference type="PANTHER" id="PTHR24201">
    <property type="entry name" value="ANK_REP_REGION DOMAIN-CONTAINING PROTEIN"/>
    <property type="match status" value="1"/>
</dbReference>
<organism evidence="4 5">
    <name type="scientific">Nematostella vectensis</name>
    <name type="common">Starlet sea anemone</name>
    <dbReference type="NCBI Taxonomy" id="45351"/>
    <lineage>
        <taxon>Eukaryota</taxon>
        <taxon>Metazoa</taxon>
        <taxon>Cnidaria</taxon>
        <taxon>Anthozoa</taxon>
        <taxon>Hexacorallia</taxon>
        <taxon>Actiniaria</taxon>
        <taxon>Edwardsiidae</taxon>
        <taxon>Nematostella</taxon>
    </lineage>
</organism>
<proteinExistence type="predicted"/>
<dbReference type="Proteomes" id="UP000001593">
    <property type="component" value="Unassembled WGS sequence"/>
</dbReference>
<protein>
    <submittedName>
        <fullName evidence="4">Uncharacterized protein</fullName>
    </submittedName>
</protein>
<feature type="compositionally biased region" description="Basic and acidic residues" evidence="3">
    <location>
        <begin position="166"/>
        <end position="182"/>
    </location>
</feature>
<dbReference type="HOGENOM" id="CLU_1483705_0_0_1"/>
<dbReference type="EMBL" id="DS469543">
    <property type="protein sequence ID" value="EDO44534.1"/>
    <property type="molecule type" value="Genomic_DNA"/>
</dbReference>
<keyword evidence="1" id="KW-0677">Repeat</keyword>
<dbReference type="InterPro" id="IPR036770">
    <property type="entry name" value="Ankyrin_rpt-contain_sf"/>
</dbReference>
<gene>
    <name evidence="4" type="ORF">NEMVEDRAFT_v1g202664</name>
</gene>
<keyword evidence="2" id="KW-0040">ANK repeat</keyword>
<accession>A7RV99</accession>
<dbReference type="PANTHER" id="PTHR24201:SF15">
    <property type="entry name" value="ANKYRIN REPEAT DOMAIN-CONTAINING PROTEIN 66"/>
    <property type="match status" value="1"/>
</dbReference>
<evidence type="ECO:0000256" key="3">
    <source>
        <dbReference type="SAM" id="MobiDB-lite"/>
    </source>
</evidence>
<evidence type="ECO:0000313" key="5">
    <source>
        <dbReference type="Proteomes" id="UP000001593"/>
    </source>
</evidence>
<feature type="region of interest" description="Disordered" evidence="3">
    <location>
        <begin position="160"/>
        <end position="182"/>
    </location>
</feature>
<dbReference type="InParanoid" id="A7RV99"/>
<dbReference type="STRING" id="45351.A7RV99"/>
<evidence type="ECO:0000313" key="4">
    <source>
        <dbReference type="EMBL" id="EDO44534.1"/>
    </source>
</evidence>
<sequence>MQSELVLHEAAATGSYQDLQPMLMMGRIDPNFKDEDFGDRTALHWAASRAFVDRISLLGLTKELKNSVQVFFGKVVLSTSLPGFHLPFKTGLRCGQLHELFLHEVCALGDAGKLEELGSFVRKSKLDVNIRDEDWKNKTALHWAAGKGIHIGEGLGLPRTRQRAAAGERDRRGDKLSTHRIE</sequence>
<dbReference type="InterPro" id="IPR050776">
    <property type="entry name" value="Ank_Repeat/CDKN_Inhibitor"/>
</dbReference>
<evidence type="ECO:0000256" key="2">
    <source>
        <dbReference type="ARBA" id="ARBA00023043"/>
    </source>
</evidence>
<evidence type="ECO:0000256" key="1">
    <source>
        <dbReference type="ARBA" id="ARBA00022737"/>
    </source>
</evidence>
<keyword evidence="5" id="KW-1185">Reference proteome</keyword>
<dbReference type="Gene3D" id="1.25.40.20">
    <property type="entry name" value="Ankyrin repeat-containing domain"/>
    <property type="match status" value="1"/>
</dbReference>
<name>A7RV99_NEMVE</name>
<reference evidence="4 5" key="1">
    <citation type="journal article" date="2007" name="Science">
        <title>Sea anemone genome reveals ancestral eumetazoan gene repertoire and genomic organization.</title>
        <authorList>
            <person name="Putnam N.H."/>
            <person name="Srivastava M."/>
            <person name="Hellsten U."/>
            <person name="Dirks B."/>
            <person name="Chapman J."/>
            <person name="Salamov A."/>
            <person name="Terry A."/>
            <person name="Shapiro H."/>
            <person name="Lindquist E."/>
            <person name="Kapitonov V.V."/>
            <person name="Jurka J."/>
            <person name="Genikhovich G."/>
            <person name="Grigoriev I.V."/>
            <person name="Lucas S.M."/>
            <person name="Steele R.E."/>
            <person name="Finnerty J.R."/>
            <person name="Technau U."/>
            <person name="Martindale M.Q."/>
            <person name="Rokhsar D.S."/>
        </authorList>
    </citation>
    <scope>NUCLEOTIDE SEQUENCE [LARGE SCALE GENOMIC DNA]</scope>
    <source>
        <strain evidence="5">CH2 X CH6</strain>
    </source>
</reference>
<dbReference type="AlphaFoldDB" id="A7RV99"/>